<feature type="domain" description="Peptidase M15A C-terminal" evidence="2">
    <location>
        <begin position="114"/>
        <end position="201"/>
    </location>
</feature>
<keyword evidence="4" id="KW-1185">Reference proteome</keyword>
<name>A0ABW2L2N6_9BACT</name>
<dbReference type="GO" id="GO:0004180">
    <property type="term" value="F:carboxypeptidase activity"/>
    <property type="evidence" value="ECO:0007669"/>
    <property type="project" value="UniProtKB-KW"/>
</dbReference>
<accession>A0ABW2L2N6</accession>
<evidence type="ECO:0000313" key="4">
    <source>
        <dbReference type="Proteomes" id="UP001596472"/>
    </source>
</evidence>
<keyword evidence="3" id="KW-0121">Carboxypeptidase</keyword>
<gene>
    <name evidence="3" type="ORF">ACFQY0_05200</name>
</gene>
<proteinExistence type="predicted"/>
<dbReference type="InterPro" id="IPR006311">
    <property type="entry name" value="TAT_signal"/>
</dbReference>
<dbReference type="EMBL" id="JBHTBS010000002">
    <property type="protein sequence ID" value="MFC7336567.1"/>
    <property type="molecule type" value="Genomic_DNA"/>
</dbReference>
<feature type="transmembrane region" description="Helical" evidence="1">
    <location>
        <begin position="21"/>
        <end position="45"/>
    </location>
</feature>
<keyword evidence="3" id="KW-0378">Hydrolase</keyword>
<protein>
    <submittedName>
        <fullName evidence="3">D-Ala-D-Ala carboxypeptidase family metallohydrolase</fullName>
    </submittedName>
</protein>
<keyword evidence="1" id="KW-0472">Membrane</keyword>
<dbReference type="InterPro" id="IPR009045">
    <property type="entry name" value="Zn_M74/Hedgehog-like"/>
</dbReference>
<organism evidence="3 4">
    <name type="scientific">Haloferula chungangensis</name>
    <dbReference type="NCBI Taxonomy" id="1048331"/>
    <lineage>
        <taxon>Bacteria</taxon>
        <taxon>Pseudomonadati</taxon>
        <taxon>Verrucomicrobiota</taxon>
        <taxon>Verrucomicrobiia</taxon>
        <taxon>Verrucomicrobiales</taxon>
        <taxon>Verrucomicrobiaceae</taxon>
        <taxon>Haloferula</taxon>
    </lineage>
</organism>
<keyword evidence="3" id="KW-0645">Protease</keyword>
<dbReference type="Pfam" id="PF08291">
    <property type="entry name" value="Peptidase_M15_3"/>
    <property type="match status" value="1"/>
</dbReference>
<dbReference type="Proteomes" id="UP001596472">
    <property type="component" value="Unassembled WGS sequence"/>
</dbReference>
<keyword evidence="1" id="KW-1133">Transmembrane helix</keyword>
<dbReference type="PROSITE" id="PS51318">
    <property type="entry name" value="TAT"/>
    <property type="match status" value="1"/>
</dbReference>
<dbReference type="RefSeq" id="WP_379709933.1">
    <property type="nucleotide sequence ID" value="NZ_JBHTBS010000002.1"/>
</dbReference>
<dbReference type="SUPFAM" id="SSF55166">
    <property type="entry name" value="Hedgehog/DD-peptidase"/>
    <property type="match status" value="1"/>
</dbReference>
<comment type="caution">
    <text evidence="3">The sequence shown here is derived from an EMBL/GenBank/DDBJ whole genome shotgun (WGS) entry which is preliminary data.</text>
</comment>
<dbReference type="InterPro" id="IPR013230">
    <property type="entry name" value="Peptidase_M15A_C"/>
</dbReference>
<evidence type="ECO:0000256" key="1">
    <source>
        <dbReference type="SAM" id="Phobius"/>
    </source>
</evidence>
<reference evidence="4" key="1">
    <citation type="journal article" date="2019" name="Int. J. Syst. Evol. Microbiol.">
        <title>The Global Catalogue of Microorganisms (GCM) 10K type strain sequencing project: providing services to taxonomists for standard genome sequencing and annotation.</title>
        <authorList>
            <consortium name="The Broad Institute Genomics Platform"/>
            <consortium name="The Broad Institute Genome Sequencing Center for Infectious Disease"/>
            <person name="Wu L."/>
            <person name="Ma J."/>
        </authorList>
    </citation>
    <scope>NUCLEOTIDE SEQUENCE [LARGE SCALE GENOMIC DNA]</scope>
    <source>
        <strain evidence="4">CGMCC 4.1467</strain>
    </source>
</reference>
<keyword evidence="1" id="KW-0812">Transmembrane</keyword>
<sequence length="209" mass="23204">MQEDQAFALSSEEFKPTRRRVLGAFGVSSLALIASSTPASAFFFAKKEGASSLDLSSFPSEWVHRQGRNLTDYANFIGSLKLRNVRTEQVIAAHAKRRGSVWNSLPPKSLWKNAAPTLKVIDRLSAELNQPVKEIVSAYRSPAYNARCAGAKRGSWHQANVAMDVKFPIRASIVTSRVRSLRSRGMFKGGVGSYWNFTHIDTRGQSVDW</sequence>
<evidence type="ECO:0000313" key="3">
    <source>
        <dbReference type="EMBL" id="MFC7336567.1"/>
    </source>
</evidence>
<dbReference type="Gene3D" id="3.30.1380.10">
    <property type="match status" value="1"/>
</dbReference>
<evidence type="ECO:0000259" key="2">
    <source>
        <dbReference type="Pfam" id="PF08291"/>
    </source>
</evidence>